<protein>
    <recommendedName>
        <fullName evidence="7">Cerato-platanin</fullName>
    </recommendedName>
</protein>
<evidence type="ECO:0000313" key="5">
    <source>
        <dbReference type="EMBL" id="KIK03962.1"/>
    </source>
</evidence>
<comment type="subcellular location">
    <subcellularLocation>
        <location evidence="1">Secreted</location>
    </subcellularLocation>
</comment>
<dbReference type="STRING" id="1095629.A0A0C9Y1R3"/>
<dbReference type="OrthoDB" id="4898945at2759"/>
<reference evidence="5 6" key="1">
    <citation type="submission" date="2014-04" db="EMBL/GenBank/DDBJ databases">
        <authorList>
            <consortium name="DOE Joint Genome Institute"/>
            <person name="Kuo A."/>
            <person name="Kohler A."/>
            <person name="Nagy L.G."/>
            <person name="Floudas D."/>
            <person name="Copeland A."/>
            <person name="Barry K.W."/>
            <person name="Cichocki N."/>
            <person name="Veneault-Fourrey C."/>
            <person name="LaButti K."/>
            <person name="Lindquist E.A."/>
            <person name="Lipzen A."/>
            <person name="Lundell T."/>
            <person name="Morin E."/>
            <person name="Murat C."/>
            <person name="Sun H."/>
            <person name="Tunlid A."/>
            <person name="Henrissat B."/>
            <person name="Grigoriev I.V."/>
            <person name="Hibbett D.S."/>
            <person name="Martin F."/>
            <person name="Nordberg H.P."/>
            <person name="Cantor M.N."/>
            <person name="Hua S.X."/>
        </authorList>
    </citation>
    <scope>NUCLEOTIDE SEQUENCE [LARGE SCALE GENOMIC DNA]</scope>
    <source>
        <strain evidence="5 6">LaAM-08-1</strain>
    </source>
</reference>
<comment type="similarity">
    <text evidence="2">Belongs to the cerato-platanin family.</text>
</comment>
<dbReference type="CDD" id="cd22778">
    <property type="entry name" value="DPBB_CEPL-like"/>
    <property type="match status" value="1"/>
</dbReference>
<dbReference type="EMBL" id="KN838574">
    <property type="protein sequence ID" value="KIK03962.1"/>
    <property type="molecule type" value="Genomic_DNA"/>
</dbReference>
<sequence length="143" mass="14750">MKYFLALLVLVAACLAQTVLVTYDAAYDNGSTSLTTVACSDGTNGLITEGFTTFGSLPRFPYIGGSFVIAGYNSPACGTCWQITYNNGAGVVKSINVLAIDVAKPGFNIGLVALNNLTGGQAVHLGKVQATVKQVSASFCGLK</sequence>
<evidence type="ECO:0000313" key="6">
    <source>
        <dbReference type="Proteomes" id="UP000054477"/>
    </source>
</evidence>
<dbReference type="Proteomes" id="UP000054477">
    <property type="component" value="Unassembled WGS sequence"/>
</dbReference>
<feature type="signal peptide" evidence="4">
    <location>
        <begin position="1"/>
        <end position="16"/>
    </location>
</feature>
<keyword evidence="4" id="KW-0732">Signal</keyword>
<keyword evidence="6" id="KW-1185">Reference proteome</keyword>
<dbReference type="Pfam" id="PF07249">
    <property type="entry name" value="Cerato-platanin"/>
    <property type="match status" value="1"/>
</dbReference>
<name>A0A0C9Y1R3_9AGAR</name>
<evidence type="ECO:0000256" key="1">
    <source>
        <dbReference type="ARBA" id="ARBA00004613"/>
    </source>
</evidence>
<reference evidence="6" key="2">
    <citation type="submission" date="2015-01" db="EMBL/GenBank/DDBJ databases">
        <title>Evolutionary Origins and Diversification of the Mycorrhizal Mutualists.</title>
        <authorList>
            <consortium name="DOE Joint Genome Institute"/>
            <consortium name="Mycorrhizal Genomics Consortium"/>
            <person name="Kohler A."/>
            <person name="Kuo A."/>
            <person name="Nagy L.G."/>
            <person name="Floudas D."/>
            <person name="Copeland A."/>
            <person name="Barry K.W."/>
            <person name="Cichocki N."/>
            <person name="Veneault-Fourrey C."/>
            <person name="LaButti K."/>
            <person name="Lindquist E.A."/>
            <person name="Lipzen A."/>
            <person name="Lundell T."/>
            <person name="Morin E."/>
            <person name="Murat C."/>
            <person name="Riley R."/>
            <person name="Ohm R."/>
            <person name="Sun H."/>
            <person name="Tunlid A."/>
            <person name="Henrissat B."/>
            <person name="Grigoriev I.V."/>
            <person name="Hibbett D.S."/>
            <person name="Martin F."/>
        </authorList>
    </citation>
    <scope>NUCLEOTIDE SEQUENCE [LARGE SCALE GENOMIC DNA]</scope>
    <source>
        <strain evidence="6">LaAM-08-1</strain>
    </source>
</reference>
<dbReference type="AlphaFoldDB" id="A0A0C9Y1R3"/>
<dbReference type="SUPFAM" id="SSF50685">
    <property type="entry name" value="Barwin-like endoglucanases"/>
    <property type="match status" value="1"/>
</dbReference>
<evidence type="ECO:0000256" key="3">
    <source>
        <dbReference type="ARBA" id="ARBA00022525"/>
    </source>
</evidence>
<organism evidence="5 6">
    <name type="scientific">Laccaria amethystina LaAM-08-1</name>
    <dbReference type="NCBI Taxonomy" id="1095629"/>
    <lineage>
        <taxon>Eukaryota</taxon>
        <taxon>Fungi</taxon>
        <taxon>Dikarya</taxon>
        <taxon>Basidiomycota</taxon>
        <taxon>Agaricomycotina</taxon>
        <taxon>Agaricomycetes</taxon>
        <taxon>Agaricomycetidae</taxon>
        <taxon>Agaricales</taxon>
        <taxon>Agaricineae</taxon>
        <taxon>Hydnangiaceae</taxon>
        <taxon>Laccaria</taxon>
    </lineage>
</organism>
<proteinExistence type="inferred from homology"/>
<dbReference type="HOGENOM" id="CLU_111635_0_0_1"/>
<evidence type="ECO:0000256" key="4">
    <source>
        <dbReference type="SAM" id="SignalP"/>
    </source>
</evidence>
<dbReference type="InterPro" id="IPR036908">
    <property type="entry name" value="RlpA-like_sf"/>
</dbReference>
<feature type="chain" id="PRO_5002206503" description="Cerato-platanin" evidence="4">
    <location>
        <begin position="17"/>
        <end position="143"/>
    </location>
</feature>
<gene>
    <name evidence="5" type="ORF">K443DRAFT_441624</name>
</gene>
<dbReference type="SMR" id="A0A0C9Y1R3"/>
<keyword evidence="3" id="KW-0964">Secreted</keyword>
<accession>A0A0C9Y1R3</accession>
<evidence type="ECO:0000256" key="2">
    <source>
        <dbReference type="ARBA" id="ARBA00010421"/>
    </source>
</evidence>
<dbReference type="Gene3D" id="2.40.40.10">
    <property type="entry name" value="RlpA-like domain"/>
    <property type="match status" value="1"/>
</dbReference>
<dbReference type="GO" id="GO:0005576">
    <property type="term" value="C:extracellular region"/>
    <property type="evidence" value="ECO:0007669"/>
    <property type="project" value="UniProtKB-SubCell"/>
</dbReference>
<evidence type="ECO:0008006" key="7">
    <source>
        <dbReference type="Google" id="ProtNLM"/>
    </source>
</evidence>
<dbReference type="InterPro" id="IPR010829">
    <property type="entry name" value="Cerato-platanin"/>
</dbReference>